<dbReference type="GO" id="GO:0051539">
    <property type="term" value="F:4 iron, 4 sulfur cluster binding"/>
    <property type="evidence" value="ECO:0007669"/>
    <property type="project" value="UniProtKB-KW"/>
</dbReference>
<organism evidence="7 8">
    <name type="scientific">Planktomarina temperata RCA23</name>
    <dbReference type="NCBI Taxonomy" id="666509"/>
    <lineage>
        <taxon>Bacteria</taxon>
        <taxon>Pseudomonadati</taxon>
        <taxon>Pseudomonadota</taxon>
        <taxon>Alphaproteobacteria</taxon>
        <taxon>Rhodobacterales</taxon>
        <taxon>Paracoccaceae</taxon>
        <taxon>Planktomarina</taxon>
    </lineage>
</organism>
<dbReference type="InterPro" id="IPR017900">
    <property type="entry name" value="4Fe4S_Fe_S_CS"/>
</dbReference>
<dbReference type="InterPro" id="IPR017896">
    <property type="entry name" value="4Fe4S_Fe-S-bd"/>
</dbReference>
<proteinExistence type="predicted"/>
<evidence type="ECO:0000313" key="7">
    <source>
        <dbReference type="EMBL" id="AII87834.1"/>
    </source>
</evidence>
<dbReference type="PROSITE" id="PS00198">
    <property type="entry name" value="4FE4S_FER_1"/>
    <property type="match status" value="2"/>
</dbReference>
<dbReference type="PANTHER" id="PTHR43687:SF4">
    <property type="entry name" value="BLR5484 PROTEIN"/>
    <property type="match status" value="1"/>
</dbReference>
<accession>A0AAN0VJ76</accession>
<dbReference type="EMBL" id="CP003984">
    <property type="protein sequence ID" value="AII87834.1"/>
    <property type="molecule type" value="Genomic_DNA"/>
</dbReference>
<dbReference type="InterPro" id="IPR050572">
    <property type="entry name" value="Fe-S_Ferredoxin"/>
</dbReference>
<keyword evidence="3" id="KW-0408">Iron</keyword>
<name>A0AAN0VJ76_9RHOB</name>
<evidence type="ECO:0000256" key="2">
    <source>
        <dbReference type="ARBA" id="ARBA00022723"/>
    </source>
</evidence>
<protein>
    <recommendedName>
        <fullName evidence="6">4Fe-4S ferredoxin-type domain-containing protein</fullName>
    </recommendedName>
</protein>
<dbReference type="AlphaFoldDB" id="A0AAN0VJ76"/>
<keyword evidence="8" id="KW-1185">Reference proteome</keyword>
<evidence type="ECO:0000313" key="8">
    <source>
        <dbReference type="Proteomes" id="UP000028680"/>
    </source>
</evidence>
<keyword evidence="2" id="KW-0479">Metal-binding</keyword>
<evidence type="ECO:0000259" key="6">
    <source>
        <dbReference type="PROSITE" id="PS51379"/>
    </source>
</evidence>
<dbReference type="PANTHER" id="PTHR43687">
    <property type="entry name" value="ADENYLYLSULFATE REDUCTASE, BETA SUBUNIT"/>
    <property type="match status" value="1"/>
</dbReference>
<dbReference type="Pfam" id="PF13187">
    <property type="entry name" value="Fer4_9"/>
    <property type="match status" value="1"/>
</dbReference>
<dbReference type="PROSITE" id="PS51379">
    <property type="entry name" value="4FE4S_FER_2"/>
    <property type="match status" value="3"/>
</dbReference>
<reference evidence="7 8" key="1">
    <citation type="journal article" date="2014" name="ISME J.">
        <title>Adaptation of an abundant Roseobacter RCA organism to pelagic systems revealed by genomic and transcriptomic analyses.</title>
        <authorList>
            <person name="Voget S."/>
            <person name="Wemheuer B."/>
            <person name="Brinkhoff T."/>
            <person name="Vollmers J."/>
            <person name="Dietrich S."/>
            <person name="Giebel H.A."/>
            <person name="Beardsley C."/>
            <person name="Sardemann C."/>
            <person name="Bakenhus I."/>
            <person name="Billerbeck S."/>
            <person name="Daniel R."/>
            <person name="Simon M."/>
        </authorList>
    </citation>
    <scope>NUCLEOTIDE SEQUENCE [LARGE SCALE GENOMIC DNA]</scope>
    <source>
        <strain evidence="7 8">RCA23</strain>
    </source>
</reference>
<dbReference type="KEGG" id="ptp:RCA23_c23110"/>
<gene>
    <name evidence="7" type="ORF">RCA23_c23110</name>
</gene>
<dbReference type="Pfam" id="PF12838">
    <property type="entry name" value="Fer4_7"/>
    <property type="match status" value="1"/>
</dbReference>
<evidence type="ECO:0000256" key="3">
    <source>
        <dbReference type="ARBA" id="ARBA00023004"/>
    </source>
</evidence>
<feature type="region of interest" description="Disordered" evidence="5">
    <location>
        <begin position="640"/>
        <end position="663"/>
    </location>
</feature>
<keyword evidence="4" id="KW-0411">Iron-sulfur</keyword>
<sequence length="663" mass="70038">MAASGENQLTKTLILCDCLGSQSIDVDAISKATGLACSRVHNNLCGDEINLAAKGIEAGEALIACQQERQKFEELSEELQADLPAFVDIRDRAGWGEGNVTPKMAALAAEATLPALTRQMGGSIDILSEGTCLLIAGPKGHEAVLQAAADLCDVLAVTVLLPQGGEIPTDRRFDCVVGQLQHASGALGGFSLQIDALQEVRLGGRGAFELTDPLDGAASHCDIIIDFRGPPALFPAPEKRDGYLRADARHVPSVAKAVLTASKMIGTFEKPLYVRLEESLCAHSRAEKPACSNCLNVCPTGAILSAGEHVTIDPMICAGCGSCAAVCPSGAISYDAPSIDILFRRINTLAEIFSKAGGENPRLLVHDGDAGAEMISLAARFGRGLPGSVVPLEVNGLAGFGHAEILAALACGFAEVNILTFPTSETDVIDEQINLAKALGGLDTVHRLQPTDPEALCDMLYSGTAVEIACAPILPIGSRRQVARLAAKALQPEANVLNLPIGAPYGAVLIDTEACSLCLACVSLCPSGALGDNEDLPQLRFQEDACLQCGLCSNICPEKAISLKPQMDLTDQAFTQKVLHEEEPFACIECGSLFGVKSTVEKITEKLAGNHAMFANPAASKMIQMCDNCRIQAQYHSTDNPFQGDARPRVRTTEDYLSKRRDH</sequence>
<evidence type="ECO:0000256" key="4">
    <source>
        <dbReference type="ARBA" id="ARBA00023014"/>
    </source>
</evidence>
<feature type="domain" description="4Fe-4S ferredoxin-type" evidence="6">
    <location>
        <begin position="308"/>
        <end position="337"/>
    </location>
</feature>
<dbReference type="SUPFAM" id="SSF54862">
    <property type="entry name" value="4Fe-4S ferredoxins"/>
    <property type="match status" value="1"/>
</dbReference>
<dbReference type="Proteomes" id="UP000028680">
    <property type="component" value="Chromosome"/>
</dbReference>
<dbReference type="Gene3D" id="3.30.70.20">
    <property type="match status" value="2"/>
</dbReference>
<feature type="compositionally biased region" description="Basic and acidic residues" evidence="5">
    <location>
        <begin position="646"/>
        <end position="663"/>
    </location>
</feature>
<keyword evidence="1" id="KW-0004">4Fe-4S</keyword>
<evidence type="ECO:0000256" key="1">
    <source>
        <dbReference type="ARBA" id="ARBA00022485"/>
    </source>
</evidence>
<evidence type="ECO:0000256" key="5">
    <source>
        <dbReference type="SAM" id="MobiDB-lite"/>
    </source>
</evidence>
<dbReference type="GO" id="GO:0046872">
    <property type="term" value="F:metal ion binding"/>
    <property type="evidence" value="ECO:0007669"/>
    <property type="project" value="UniProtKB-KW"/>
</dbReference>
<feature type="domain" description="4Fe-4S ferredoxin-type" evidence="6">
    <location>
        <begin position="506"/>
        <end position="535"/>
    </location>
</feature>
<feature type="domain" description="4Fe-4S ferredoxin-type" evidence="6">
    <location>
        <begin position="537"/>
        <end position="566"/>
    </location>
</feature>